<dbReference type="Pfam" id="PF03190">
    <property type="entry name" value="Thioredox_DsbH"/>
    <property type="match status" value="1"/>
</dbReference>
<proteinExistence type="predicted"/>
<evidence type="ECO:0000313" key="2">
    <source>
        <dbReference type="EMBL" id="SVB24241.1"/>
    </source>
</evidence>
<dbReference type="InterPro" id="IPR008928">
    <property type="entry name" value="6-hairpin_glycosidase_sf"/>
</dbReference>
<dbReference type="Gene3D" id="3.40.30.10">
    <property type="entry name" value="Glutaredoxin"/>
    <property type="match status" value="1"/>
</dbReference>
<dbReference type="SUPFAM" id="SSF52833">
    <property type="entry name" value="Thioredoxin-like"/>
    <property type="match status" value="1"/>
</dbReference>
<dbReference type="SUPFAM" id="SSF48208">
    <property type="entry name" value="Six-hairpin glycosidases"/>
    <property type="match status" value="1"/>
</dbReference>
<dbReference type="CDD" id="cd02955">
    <property type="entry name" value="SSP411"/>
    <property type="match status" value="1"/>
</dbReference>
<dbReference type="PANTHER" id="PTHR42899:SF1">
    <property type="entry name" value="SPERMATOGENESIS-ASSOCIATED PROTEIN 20"/>
    <property type="match status" value="1"/>
</dbReference>
<sequence>VRNNGGIALPNRLADEISPYLIQHCTNPVDWYPWGKEALDTARKRDVPILLSIGYSACHWCHVMEEESFAIPEIAEIMNAGFVNIKVDREERPDIDSIYMKAVQAMTGQGGWPLTAFLTPDGQPFYGGTYFPPQPRHGLPSFTQTLEAIRSAYSHNKEAVLQNAQEMQQLLEQGLSEVNQKENLERSRELVGQKLIDHSLEFLASRFDPKNGGFGPAPKFPQPVLLEFAIQSYMHNDESKTLQMVDRTLTKMARGGIQDHLGNGFHRYSVDSQWLVPHFEKMLYDNALLSRLYLHVFQITSNHEFKRTAERTLNHIINDLASPEGGFYSALDADSEGEEGTFYIWTKKEVREILGDDLAPTFEAYYGVSDAGNFEGKNILHVSEHFETISGKKESNQIRGQLEKARNLLLQARRSREHPFRDEKILSGWNGMAIRSLAEAGGVLDNSIYLEASIKALEFVLSQMRKDDRLLHCYKDGKTSGYAFLEDYSAIGNACVAIYEATLEPNWLDEITWITAKIIELFWDEEKQVFFDSPVDGETLIVRPRDIMDNPTPSGNSLAVELLLKTSELFGDEYHRKISDSVLNKEAPVMAQFPSAFGRLLTVLNRTLLPTTT</sequence>
<protein>
    <recommendedName>
        <fullName evidence="1">Spermatogenesis-associated protein 20-like TRX domain-containing protein</fullName>
    </recommendedName>
</protein>
<dbReference type="GO" id="GO:0005975">
    <property type="term" value="P:carbohydrate metabolic process"/>
    <property type="evidence" value="ECO:0007669"/>
    <property type="project" value="InterPro"/>
</dbReference>
<accession>A0A382CEZ5</accession>
<dbReference type="InterPro" id="IPR036249">
    <property type="entry name" value="Thioredoxin-like_sf"/>
</dbReference>
<feature type="domain" description="Spermatogenesis-associated protein 20-like TRX" evidence="1">
    <location>
        <begin position="10"/>
        <end position="171"/>
    </location>
</feature>
<dbReference type="EMBL" id="UINC01034035">
    <property type="protein sequence ID" value="SVB24241.1"/>
    <property type="molecule type" value="Genomic_DNA"/>
</dbReference>
<name>A0A382CEZ5_9ZZZZ</name>
<gene>
    <name evidence="2" type="ORF">METZ01_LOCUS177095</name>
</gene>
<organism evidence="2">
    <name type="scientific">marine metagenome</name>
    <dbReference type="NCBI Taxonomy" id="408172"/>
    <lineage>
        <taxon>unclassified sequences</taxon>
        <taxon>metagenomes</taxon>
        <taxon>ecological metagenomes</taxon>
    </lineage>
</organism>
<feature type="non-terminal residue" evidence="2">
    <location>
        <position position="613"/>
    </location>
</feature>
<evidence type="ECO:0000259" key="1">
    <source>
        <dbReference type="Pfam" id="PF03190"/>
    </source>
</evidence>
<dbReference type="PANTHER" id="PTHR42899">
    <property type="entry name" value="SPERMATOGENESIS-ASSOCIATED PROTEIN 20"/>
    <property type="match status" value="1"/>
</dbReference>
<dbReference type="AlphaFoldDB" id="A0A382CEZ5"/>
<dbReference type="InterPro" id="IPR004879">
    <property type="entry name" value="Ssp411-like_TRX"/>
</dbReference>
<dbReference type="InterPro" id="IPR024705">
    <property type="entry name" value="Ssp411"/>
</dbReference>
<dbReference type="PIRSF" id="PIRSF006402">
    <property type="entry name" value="UCP006402_thioredoxin"/>
    <property type="match status" value="1"/>
</dbReference>
<feature type="non-terminal residue" evidence="2">
    <location>
        <position position="1"/>
    </location>
</feature>
<reference evidence="2" key="1">
    <citation type="submission" date="2018-05" db="EMBL/GenBank/DDBJ databases">
        <authorList>
            <person name="Lanie J.A."/>
            <person name="Ng W.-L."/>
            <person name="Kazmierczak K.M."/>
            <person name="Andrzejewski T.M."/>
            <person name="Davidsen T.M."/>
            <person name="Wayne K.J."/>
            <person name="Tettelin H."/>
            <person name="Glass J.I."/>
            <person name="Rusch D."/>
            <person name="Podicherti R."/>
            <person name="Tsui H.-C.T."/>
            <person name="Winkler M.E."/>
        </authorList>
    </citation>
    <scope>NUCLEOTIDE SEQUENCE</scope>
</reference>